<dbReference type="CDD" id="cd00067">
    <property type="entry name" value="GAL4"/>
    <property type="match status" value="1"/>
</dbReference>
<protein>
    <recommendedName>
        <fullName evidence="4">Zn(2)-C6 fungal-type domain-containing protein</fullName>
    </recommendedName>
</protein>
<evidence type="ECO:0000256" key="3">
    <source>
        <dbReference type="SAM" id="MobiDB-lite"/>
    </source>
</evidence>
<dbReference type="Proteomes" id="UP001600888">
    <property type="component" value="Unassembled WGS sequence"/>
</dbReference>
<feature type="region of interest" description="Disordered" evidence="3">
    <location>
        <begin position="200"/>
        <end position="232"/>
    </location>
</feature>
<keyword evidence="1" id="KW-0479">Metal-binding</keyword>
<dbReference type="SUPFAM" id="SSF57701">
    <property type="entry name" value="Zn2/Cys6 DNA-binding domain"/>
    <property type="match status" value="1"/>
</dbReference>
<evidence type="ECO:0000256" key="1">
    <source>
        <dbReference type="ARBA" id="ARBA00022723"/>
    </source>
</evidence>
<keyword evidence="2" id="KW-0539">Nucleus</keyword>
<dbReference type="InterPro" id="IPR036864">
    <property type="entry name" value="Zn2-C6_fun-type_DNA-bd_sf"/>
</dbReference>
<dbReference type="Gene3D" id="4.10.240.10">
    <property type="entry name" value="Zn(2)-C6 fungal-type DNA-binding domain"/>
    <property type="match status" value="1"/>
</dbReference>
<reference evidence="5 6" key="1">
    <citation type="submission" date="2024-03" db="EMBL/GenBank/DDBJ databases">
        <title>A high-quality draft genome sequence of Diaporthe vaccinii, a causative agent of upright dieback and viscid rot disease in cranberry plants.</title>
        <authorList>
            <person name="Sarrasin M."/>
            <person name="Lang B.F."/>
            <person name="Burger G."/>
        </authorList>
    </citation>
    <scope>NUCLEOTIDE SEQUENCE [LARGE SCALE GENOMIC DNA]</scope>
    <source>
        <strain evidence="5 6">IS7</strain>
    </source>
</reference>
<dbReference type="InterPro" id="IPR001138">
    <property type="entry name" value="Zn2Cys6_DnaBD"/>
</dbReference>
<organism evidence="5 6">
    <name type="scientific">Diaporthe vaccinii</name>
    <dbReference type="NCBI Taxonomy" id="105482"/>
    <lineage>
        <taxon>Eukaryota</taxon>
        <taxon>Fungi</taxon>
        <taxon>Dikarya</taxon>
        <taxon>Ascomycota</taxon>
        <taxon>Pezizomycotina</taxon>
        <taxon>Sordariomycetes</taxon>
        <taxon>Sordariomycetidae</taxon>
        <taxon>Diaporthales</taxon>
        <taxon>Diaporthaceae</taxon>
        <taxon>Diaporthe</taxon>
        <taxon>Diaporthe eres species complex</taxon>
    </lineage>
</organism>
<comment type="caution">
    <text evidence="5">The sequence shown here is derived from an EMBL/GenBank/DDBJ whole genome shotgun (WGS) entry which is preliminary data.</text>
</comment>
<dbReference type="Pfam" id="PF04082">
    <property type="entry name" value="Fungal_trans"/>
    <property type="match status" value="1"/>
</dbReference>
<dbReference type="EMBL" id="JBAWTH010000089">
    <property type="protein sequence ID" value="KAL2278224.1"/>
    <property type="molecule type" value="Genomic_DNA"/>
</dbReference>
<evidence type="ECO:0000256" key="2">
    <source>
        <dbReference type="ARBA" id="ARBA00023242"/>
    </source>
</evidence>
<dbReference type="PROSITE" id="PS00463">
    <property type="entry name" value="ZN2_CY6_FUNGAL_1"/>
    <property type="match status" value="1"/>
</dbReference>
<dbReference type="PANTHER" id="PTHR47785:SF6">
    <property type="entry name" value="ZN(II)2CYS6 TRANSCRIPTION FACTOR (EUROFUNG)"/>
    <property type="match status" value="1"/>
</dbReference>
<keyword evidence="6" id="KW-1185">Reference proteome</keyword>
<dbReference type="EMBL" id="JBAWTH010000089">
    <property type="protein sequence ID" value="KAL2278225.1"/>
    <property type="molecule type" value="Genomic_DNA"/>
</dbReference>
<dbReference type="CDD" id="cd12148">
    <property type="entry name" value="fungal_TF_MHR"/>
    <property type="match status" value="1"/>
</dbReference>
<name>A0ABR4E700_9PEZI</name>
<gene>
    <name evidence="5" type="ORF">FJTKL_14637</name>
</gene>
<sequence>MEVDSQAVSGSRPSSPQPTGTSGALSRTQRGAIAAQACDTCRSRKQKCDEQRPKCGTCVKFKLDCRYREPQPTKKDKTLVEILERIKSLEGKIDNLTAQGLAANFQSSISGDAFVQTPAPMGSVRGSVASVSSSSAFVPGPPSDVVPSSGNATSYSYVSSVRAMLGWPAVQELLKVVLPSVPGRDQGSLIEQGGIPIQQRVGPSLPLTTKGPRRSRAASNLESPSVAGSPSPTQVLNSLTWESVQVLTKAFFDTFNLLHPIVDRQEFISTTLPAMLTNGLVFDDSIQSTLTYLIFALGEVAIDAYSHPGGTKGRTAAQHPGLVFFNEARRRMGFSLTECSLENVQVFALAGIYYETCSRHMDFWRMTTSASSACQALISSNPGELSSTRGDIIRRAFWHCSIMETCFNLELGMPLSGLDKYETLVRVPDFGGPGSQEDYTSHFQEHFASQIVLRRLSADFNNVLSSVSSSPRSSVSSSSSPAPAIPGAIKPLVMQLDQWRELLPLHLRWVEGDHGTFLPPGHDVYGTPVYHTATPVTAPSPALPAVAPRVTPVTSVAFTPDLNSHPVAYPYAMDIQVALLRTRYYTTKLLLYRPFVYKALHHPDQMSNEDADGVANCLNACLMWPITLSPACTRKLLIPSLFFWTQNILGALAILHLSEKVPILARIRASGVCGPSFEADARETVRLGLEWIDDLREVDSEAEWAWGVAKGLFGLDS</sequence>
<dbReference type="InterPro" id="IPR007219">
    <property type="entry name" value="XnlR_reg_dom"/>
</dbReference>
<dbReference type="Pfam" id="PF00172">
    <property type="entry name" value="Zn_clus"/>
    <property type="match status" value="1"/>
</dbReference>
<dbReference type="PANTHER" id="PTHR47785">
    <property type="entry name" value="ZN(II)2CYS6 TRANSCRIPTION FACTOR (EUROFUNG)-RELATED-RELATED"/>
    <property type="match status" value="1"/>
</dbReference>
<proteinExistence type="predicted"/>
<dbReference type="InterPro" id="IPR053181">
    <property type="entry name" value="EcdB-like_regulator"/>
</dbReference>
<accession>A0ABR4E700</accession>
<feature type="compositionally biased region" description="Polar residues" evidence="3">
    <location>
        <begin position="1"/>
        <end position="29"/>
    </location>
</feature>
<evidence type="ECO:0000313" key="6">
    <source>
        <dbReference type="Proteomes" id="UP001600888"/>
    </source>
</evidence>
<feature type="compositionally biased region" description="Polar residues" evidence="3">
    <location>
        <begin position="217"/>
        <end position="232"/>
    </location>
</feature>
<dbReference type="PROSITE" id="PS50048">
    <property type="entry name" value="ZN2_CY6_FUNGAL_2"/>
    <property type="match status" value="1"/>
</dbReference>
<evidence type="ECO:0000313" key="5">
    <source>
        <dbReference type="EMBL" id="KAL2278224.1"/>
    </source>
</evidence>
<dbReference type="SMART" id="SM00066">
    <property type="entry name" value="GAL4"/>
    <property type="match status" value="1"/>
</dbReference>
<feature type="region of interest" description="Disordered" evidence="3">
    <location>
        <begin position="1"/>
        <end position="30"/>
    </location>
</feature>
<evidence type="ECO:0000259" key="4">
    <source>
        <dbReference type="PROSITE" id="PS50048"/>
    </source>
</evidence>
<feature type="domain" description="Zn(2)-C6 fungal-type" evidence="4">
    <location>
        <begin position="37"/>
        <end position="67"/>
    </location>
</feature>